<sequence>MDIQWNTESIAIEQYPDYIDVTLRQLDGSTRRLRAVWTAGCDGSHSLVREKSVITFSGAPYEHVFFVADTEATVTMTPVKSYLTTIGCST</sequence>
<keyword evidence="3" id="KW-1185">Reference proteome</keyword>
<dbReference type="KEGG" id="nco:AAW31_10225"/>
<reference evidence="3" key="1">
    <citation type="submission" date="2015-05" db="EMBL/GenBank/DDBJ databases">
        <title>Draft genome of Nitrosomonas communis strain Nm2.</title>
        <authorList>
            <person name="Kozlowski J.A."/>
            <person name="Kits K.D."/>
            <person name="Stein L.Y."/>
        </authorList>
    </citation>
    <scope>NUCLEOTIDE SEQUENCE [LARGE SCALE GENOMIC DNA]</scope>
    <source>
        <strain evidence="3">Nm2</strain>
    </source>
</reference>
<dbReference type="InterPro" id="IPR036188">
    <property type="entry name" value="FAD/NAD-bd_sf"/>
</dbReference>
<dbReference type="Pfam" id="PF01494">
    <property type="entry name" value="FAD_binding_3"/>
    <property type="match status" value="1"/>
</dbReference>
<dbReference type="RefSeq" id="WP_046850170.1">
    <property type="nucleotide sequence ID" value="NZ_CP011451.1"/>
</dbReference>
<proteinExistence type="predicted"/>
<dbReference type="GO" id="GO:0071949">
    <property type="term" value="F:FAD binding"/>
    <property type="evidence" value="ECO:0007669"/>
    <property type="project" value="InterPro"/>
</dbReference>
<dbReference type="EMBL" id="CP011451">
    <property type="protein sequence ID" value="AKH38106.1"/>
    <property type="molecule type" value="Genomic_DNA"/>
</dbReference>
<dbReference type="Gene3D" id="3.30.70.2450">
    <property type="match status" value="1"/>
</dbReference>
<gene>
    <name evidence="2" type="ORF">AAW31_10225</name>
</gene>
<reference evidence="2 3" key="2">
    <citation type="journal article" date="2016" name="Genome Announc.">
        <title>Genome Sequence of Nitrosomonas communis Strain Nm2, a Mesophilic Ammonia-Oxidizing Bacterium Isolated from Mediterranean Soil.</title>
        <authorList>
            <person name="Kozlowski J.A."/>
            <person name="Kits K.D."/>
            <person name="Stein L.Y."/>
        </authorList>
    </citation>
    <scope>NUCLEOTIDE SEQUENCE [LARGE SCALE GENOMIC DNA]</scope>
    <source>
        <strain evidence="2 3">Nm2</strain>
    </source>
</reference>
<accession>A0A0F7KF28</accession>
<dbReference type="OrthoDB" id="3443359at2"/>
<evidence type="ECO:0000259" key="1">
    <source>
        <dbReference type="Pfam" id="PF01494"/>
    </source>
</evidence>
<protein>
    <recommendedName>
        <fullName evidence="1">FAD-binding domain-containing protein</fullName>
    </recommendedName>
</protein>
<dbReference type="AlphaFoldDB" id="A0A0F7KF28"/>
<evidence type="ECO:0000313" key="3">
    <source>
        <dbReference type="Proteomes" id="UP000034156"/>
    </source>
</evidence>
<dbReference type="InterPro" id="IPR002938">
    <property type="entry name" value="FAD-bd"/>
</dbReference>
<organism evidence="2 3">
    <name type="scientific">Nitrosomonas communis</name>
    <dbReference type="NCBI Taxonomy" id="44574"/>
    <lineage>
        <taxon>Bacteria</taxon>
        <taxon>Pseudomonadati</taxon>
        <taxon>Pseudomonadota</taxon>
        <taxon>Betaproteobacteria</taxon>
        <taxon>Nitrosomonadales</taxon>
        <taxon>Nitrosomonadaceae</taxon>
        <taxon>Nitrosomonas</taxon>
    </lineage>
</organism>
<dbReference type="Gene3D" id="3.50.50.60">
    <property type="entry name" value="FAD/NAD(P)-binding domain"/>
    <property type="match status" value="1"/>
</dbReference>
<dbReference type="Proteomes" id="UP000034156">
    <property type="component" value="Chromosome"/>
</dbReference>
<feature type="domain" description="FAD-binding" evidence="1">
    <location>
        <begin position="2"/>
        <end position="74"/>
    </location>
</feature>
<evidence type="ECO:0000313" key="2">
    <source>
        <dbReference type="EMBL" id="AKH38106.1"/>
    </source>
</evidence>
<dbReference type="SUPFAM" id="SSF51905">
    <property type="entry name" value="FAD/NAD(P)-binding domain"/>
    <property type="match status" value="1"/>
</dbReference>
<name>A0A0F7KF28_9PROT</name>